<evidence type="ECO:0000313" key="6">
    <source>
        <dbReference type="Proteomes" id="UP000553948"/>
    </source>
</evidence>
<dbReference type="Proteomes" id="UP000553948">
    <property type="component" value="Unassembled WGS sequence"/>
</dbReference>
<evidence type="ECO:0000313" key="2">
    <source>
        <dbReference type="EMBL" id="QJQ07900.1"/>
    </source>
</evidence>
<reference evidence="2 4" key="1">
    <citation type="submission" date="2016-04" db="EMBL/GenBank/DDBJ databases">
        <authorList>
            <person name="Qiu J."/>
        </authorList>
    </citation>
    <scope>NUCLEOTIDE SEQUENCE [LARGE SCALE GENOMIC DNA]</scope>
    <source>
        <strain evidence="2 4">JQ581</strain>
    </source>
</reference>
<dbReference type="RefSeq" id="WP_011953098.1">
    <property type="nucleotide sequence ID" value="NZ_AP022227.1"/>
</dbReference>
<reference evidence="3 5" key="4">
    <citation type="submission" date="2020-09" db="EMBL/GenBank/DDBJ databases">
        <title>Co-existence of a novel multidrug-resistance efflux pump with carbapenem resistance gene blaVIM-2 in one megaplasmid in Pseudomonas putida.</title>
        <authorList>
            <person name="Peng K."/>
            <person name="Li R."/>
        </authorList>
    </citation>
    <scope>NUCLEOTIDE SEQUENCE [LARGE SCALE GENOMIC DNA]</scope>
    <source>
        <strain evidence="3 5">ZXPA-20</strain>
    </source>
</reference>
<dbReference type="EMBL" id="JACGDG010000025">
    <property type="protein sequence ID" value="MBA6118739.1"/>
    <property type="molecule type" value="Genomic_DNA"/>
</dbReference>
<reference evidence="1 6" key="3">
    <citation type="submission" date="2020-07" db="EMBL/GenBank/DDBJ databases">
        <title>Diversity of carbapenemase encoding genes among Pseudomonas putida group clinical isolates in a tertiary Brazilian hospital.</title>
        <authorList>
            <person name="Alberto-Lei F."/>
            <person name="Nodari C.S."/>
            <person name="Streling A.P."/>
            <person name="Paulino J.T."/>
            <person name="Bessa-Neto F.O."/>
            <person name="Cayo R."/>
            <person name="Gales A.C."/>
        </authorList>
    </citation>
    <scope>NUCLEOTIDE SEQUENCE [LARGE SCALE GENOMIC DNA]</scope>
    <source>
        <strain evidence="1 6">12464</strain>
    </source>
</reference>
<evidence type="ECO:0000313" key="1">
    <source>
        <dbReference type="EMBL" id="MBA6118739.1"/>
    </source>
</evidence>
<dbReference type="Proteomes" id="UP000516786">
    <property type="component" value="Chromosome"/>
</dbReference>
<evidence type="ECO:0000313" key="5">
    <source>
        <dbReference type="Proteomes" id="UP000516786"/>
    </source>
</evidence>
<gene>
    <name evidence="2" type="ORF">A3L25_000145</name>
    <name evidence="1" type="ORF">H4C47_23770</name>
    <name evidence="3" type="ORF">ID616_00165</name>
</gene>
<dbReference type="EMBL" id="CP050951">
    <property type="protein sequence ID" value="QJQ07900.1"/>
    <property type="molecule type" value="Genomic_DNA"/>
</dbReference>
<name>A0A7H5QW46_PSEPU</name>
<evidence type="ECO:0000313" key="3">
    <source>
        <dbReference type="EMBL" id="QOC98183.1"/>
    </source>
</evidence>
<dbReference type="EMBL" id="CP061723">
    <property type="protein sequence ID" value="QOC98183.1"/>
    <property type="molecule type" value="Genomic_DNA"/>
</dbReference>
<dbReference type="AlphaFoldDB" id="A0A7H5QW46"/>
<proteinExistence type="predicted"/>
<protein>
    <submittedName>
        <fullName evidence="1">Uncharacterized protein</fullName>
    </submittedName>
</protein>
<dbReference type="GeneID" id="97165504"/>
<organism evidence="1 6">
    <name type="scientific">Pseudomonas putida</name>
    <name type="common">Arthrobacter siderocapsulatus</name>
    <dbReference type="NCBI Taxonomy" id="303"/>
    <lineage>
        <taxon>Bacteria</taxon>
        <taxon>Pseudomonadati</taxon>
        <taxon>Pseudomonadota</taxon>
        <taxon>Gammaproteobacteria</taxon>
        <taxon>Pseudomonadales</taxon>
        <taxon>Pseudomonadaceae</taxon>
        <taxon>Pseudomonas</taxon>
    </lineage>
</organism>
<evidence type="ECO:0000313" key="4">
    <source>
        <dbReference type="Proteomes" id="UP000076857"/>
    </source>
</evidence>
<dbReference type="Proteomes" id="UP000076857">
    <property type="component" value="Chromosome"/>
</dbReference>
<accession>A0A7H5QW46</accession>
<reference evidence="2 4" key="2">
    <citation type="submission" date="2020-04" db="EMBL/GenBank/DDBJ databases">
        <title>Complete genome sequence of Pseudomonas putida strain JQ581.</title>
        <authorList>
            <person name="Mu Y."/>
        </authorList>
    </citation>
    <scope>NUCLEOTIDE SEQUENCE [LARGE SCALE GENOMIC DNA]</scope>
    <source>
        <strain evidence="2 4">JQ581</strain>
    </source>
</reference>
<sequence>MASQLFKEMLSRLDNTAAADISHPAWELIMMEPIAVVQIWQYLFGGLKAVLH</sequence>